<dbReference type="Gene3D" id="3.10.50.40">
    <property type="match status" value="1"/>
</dbReference>
<dbReference type="Pfam" id="PF13616">
    <property type="entry name" value="Rotamase_3"/>
    <property type="match status" value="1"/>
</dbReference>
<feature type="signal peptide" evidence="2">
    <location>
        <begin position="1"/>
        <end position="26"/>
    </location>
</feature>
<keyword evidence="2" id="KW-0732">Signal</keyword>
<name>A0ABY5ZK16_9BACT</name>
<dbReference type="Pfam" id="PF13624">
    <property type="entry name" value="SurA_N_3"/>
    <property type="match status" value="1"/>
</dbReference>
<evidence type="ECO:0000259" key="3">
    <source>
        <dbReference type="PROSITE" id="PS50198"/>
    </source>
</evidence>
<keyword evidence="1 4" id="KW-0413">Isomerase</keyword>
<dbReference type="PROSITE" id="PS50198">
    <property type="entry name" value="PPIC_PPIASE_2"/>
    <property type="match status" value="1"/>
</dbReference>
<gene>
    <name evidence="4" type="ORF">L9S41_17650</name>
</gene>
<dbReference type="InterPro" id="IPR027304">
    <property type="entry name" value="Trigger_fact/SurA_dom_sf"/>
</dbReference>
<dbReference type="InterPro" id="IPR000297">
    <property type="entry name" value="PPIase_PpiC"/>
</dbReference>
<dbReference type="PANTHER" id="PTHR47245:SF2">
    <property type="entry name" value="PEPTIDYL-PROLYL CIS-TRANS ISOMERASE HP_0175-RELATED"/>
    <property type="match status" value="1"/>
</dbReference>
<proteinExistence type="predicted"/>
<evidence type="ECO:0000256" key="1">
    <source>
        <dbReference type="PROSITE-ProRule" id="PRU00278"/>
    </source>
</evidence>
<dbReference type="InterPro" id="IPR050245">
    <property type="entry name" value="PrsA_foldase"/>
</dbReference>
<accession>A0ABY5ZK16</accession>
<evidence type="ECO:0000313" key="4">
    <source>
        <dbReference type="EMBL" id="UWZ79485.1"/>
    </source>
</evidence>
<feature type="chain" id="PRO_5045071571" evidence="2">
    <location>
        <begin position="27"/>
        <end position="321"/>
    </location>
</feature>
<dbReference type="EC" id="5.2.1.8" evidence="4"/>
<organism evidence="4 5">
    <name type="scientific">Geoalkalibacter halelectricus</name>
    <dbReference type="NCBI Taxonomy" id="2847045"/>
    <lineage>
        <taxon>Bacteria</taxon>
        <taxon>Pseudomonadati</taxon>
        <taxon>Thermodesulfobacteriota</taxon>
        <taxon>Desulfuromonadia</taxon>
        <taxon>Desulfuromonadales</taxon>
        <taxon>Geoalkalibacteraceae</taxon>
        <taxon>Geoalkalibacter</taxon>
    </lineage>
</organism>
<feature type="domain" description="PpiC" evidence="3">
    <location>
        <begin position="174"/>
        <end position="275"/>
    </location>
</feature>
<keyword evidence="1" id="KW-0697">Rotamase</keyword>
<dbReference type="Gene3D" id="1.10.4030.10">
    <property type="entry name" value="Porin chaperone SurA, peptide-binding domain"/>
    <property type="match status" value="1"/>
</dbReference>
<dbReference type="GO" id="GO:0003755">
    <property type="term" value="F:peptidyl-prolyl cis-trans isomerase activity"/>
    <property type="evidence" value="ECO:0007669"/>
    <property type="project" value="UniProtKB-EC"/>
</dbReference>
<sequence>MSIFRLKSRLLTVVCCAALMVGAASAGAEQDLLARVGEVPVSQFDLELTMQRRMPMQVGFHGQISSERVAEIRQEALAELIDQAYQVNWAREQRISVAGDELAAAMKPLSGRFASEQAMREAVGEETYGQLRALMFRGVLAEKARAAAVEEKIEVGGEQVRAYYDANQERYFRPRQFRASHILIGIDPSSTAEARTERRERAEELLAQARSGENFYNLAYYNSDDRTRYVGGDLGYFHEGQTVPEFEEALAELAPGEISDLVRTRFGYHIIQLVEVNEPRQMLYEEMQERIRAQLEKEERERLTQIWMDELRARYPLERFD</sequence>
<reference evidence="4" key="1">
    <citation type="journal article" date="2022" name="Environ. Microbiol.">
        <title>Geoalkalibacter halelectricus SAP #1 sp. nov. possessing extracellular electron transfer and mineral#reducing capabilities from a haloalkaline environment.</title>
        <authorList>
            <person name="Yadav S."/>
            <person name="Singh R."/>
            <person name="Sundharam S.S."/>
            <person name="Chaudhary S."/>
            <person name="Krishnamurthi S."/>
            <person name="Patil S.A."/>
        </authorList>
    </citation>
    <scope>NUCLEOTIDE SEQUENCE</scope>
    <source>
        <strain evidence="4">SAP-1</strain>
    </source>
</reference>
<dbReference type="PANTHER" id="PTHR47245">
    <property type="entry name" value="PEPTIDYLPROLYL ISOMERASE"/>
    <property type="match status" value="1"/>
</dbReference>
<dbReference type="RefSeq" id="WP_260747837.1">
    <property type="nucleotide sequence ID" value="NZ_CP092109.1"/>
</dbReference>
<protein>
    <submittedName>
        <fullName evidence="4">Peptidylprolyl isomerase</fullName>
        <ecNumber evidence="4">5.2.1.8</ecNumber>
    </submittedName>
</protein>
<dbReference type="EMBL" id="CP092109">
    <property type="protein sequence ID" value="UWZ79485.1"/>
    <property type="molecule type" value="Genomic_DNA"/>
</dbReference>
<keyword evidence="5" id="KW-1185">Reference proteome</keyword>
<dbReference type="Proteomes" id="UP001060414">
    <property type="component" value="Chromosome"/>
</dbReference>
<dbReference type="SUPFAM" id="SSF54534">
    <property type="entry name" value="FKBP-like"/>
    <property type="match status" value="1"/>
</dbReference>
<evidence type="ECO:0000313" key="5">
    <source>
        <dbReference type="Proteomes" id="UP001060414"/>
    </source>
</evidence>
<evidence type="ECO:0000256" key="2">
    <source>
        <dbReference type="SAM" id="SignalP"/>
    </source>
</evidence>
<dbReference type="InterPro" id="IPR046357">
    <property type="entry name" value="PPIase_dom_sf"/>
</dbReference>
<dbReference type="SUPFAM" id="SSF109998">
    <property type="entry name" value="Triger factor/SurA peptide-binding domain-like"/>
    <property type="match status" value="1"/>
</dbReference>